<reference evidence="1" key="1">
    <citation type="journal article" date="2014" name="Int. J. Syst. Evol. Microbiol.">
        <title>Complete genome sequence of Corynebacterium casei LMG S-19264T (=DSM 44701T), isolated from a smear-ripened cheese.</title>
        <authorList>
            <consortium name="US DOE Joint Genome Institute (JGI-PGF)"/>
            <person name="Walter F."/>
            <person name="Albersmeier A."/>
            <person name="Kalinowski J."/>
            <person name="Ruckert C."/>
        </authorList>
    </citation>
    <scope>NUCLEOTIDE SEQUENCE</scope>
    <source>
        <strain evidence="1">NBRC 103034</strain>
    </source>
</reference>
<proteinExistence type="predicted"/>
<protein>
    <recommendedName>
        <fullName evidence="3">DUF4157 domain-containing protein</fullName>
    </recommendedName>
</protein>
<dbReference type="RefSeq" id="WP_096038413.1">
    <property type="nucleotide sequence ID" value="NZ_BJXY01000001.1"/>
</dbReference>
<organism evidence="1 2">
    <name type="scientific">Pseudoalteromonas tetraodonis GFC</name>
    <dbReference type="NCBI Taxonomy" id="1315271"/>
    <lineage>
        <taxon>Bacteria</taxon>
        <taxon>Pseudomonadati</taxon>
        <taxon>Pseudomonadota</taxon>
        <taxon>Gammaproteobacteria</taxon>
        <taxon>Alteromonadales</taxon>
        <taxon>Pseudoalteromonadaceae</taxon>
        <taxon>Pseudoalteromonas</taxon>
    </lineage>
</organism>
<evidence type="ECO:0000313" key="2">
    <source>
        <dbReference type="Proteomes" id="UP001161408"/>
    </source>
</evidence>
<name>A0AA37W4B7_9GAMM</name>
<dbReference type="AlphaFoldDB" id="A0AA37W4B7"/>
<comment type="caution">
    <text evidence="1">The sequence shown here is derived from an EMBL/GenBank/DDBJ whole genome shotgun (WGS) entry which is preliminary data.</text>
</comment>
<sequence>MLAQIEQWIDKTNSEYVHQRICCDTFVSEFAGFYPHDFLKTAFYVVVEHIPKPDFTGLREIGLSDFIDMDVAGITYKNTYYILPHVARNLRVHFHELAHVVQWHELGAHAFIMRYINEIQTCGYDDAPLEKMAYALDAHFTSNGNKFNIPDYITQQL</sequence>
<accession>A0AA37W4B7</accession>
<dbReference type="EMBL" id="BSNE01000012">
    <property type="protein sequence ID" value="GLQ02886.1"/>
    <property type="molecule type" value="Genomic_DNA"/>
</dbReference>
<reference evidence="1" key="2">
    <citation type="submission" date="2023-01" db="EMBL/GenBank/DDBJ databases">
        <title>Draft genome sequence of Pseudoalteromonas tetraodonis strain NBRC 103034.</title>
        <authorList>
            <person name="Sun Q."/>
            <person name="Mori K."/>
        </authorList>
    </citation>
    <scope>NUCLEOTIDE SEQUENCE</scope>
    <source>
        <strain evidence="1">NBRC 103034</strain>
    </source>
</reference>
<keyword evidence="2" id="KW-1185">Reference proteome</keyword>
<evidence type="ECO:0008006" key="3">
    <source>
        <dbReference type="Google" id="ProtNLM"/>
    </source>
</evidence>
<dbReference type="Proteomes" id="UP001161408">
    <property type="component" value="Unassembled WGS sequence"/>
</dbReference>
<gene>
    <name evidence="1" type="ORF">GCM10007914_17670</name>
</gene>
<evidence type="ECO:0000313" key="1">
    <source>
        <dbReference type="EMBL" id="GLQ02886.1"/>
    </source>
</evidence>